<sequence length="717" mass="78218">MPAGGGMGWRRQRPAGLRHRPIEQVTSPVKITFLLHNAYAVDGTVRATANLAAALAIRHDVEIVSSYRTAGRMPLVVGERVRTRALVDLRPTTRRTAAEAADLRSPGTVCPHDSLHAGWTPPSRLGETRLAAHLRSTDSDVVIATRPYLVCFLAQHGRADYLRVGQEYAGRDAHGTALLGDLDAAVSRLDAYVTLSQADERAHRAALHGLRTRVTTVPVCCPAPDAEPSTGESRIVLAGGRLTPVKRYDRLVDAFAKVAAVHPDWSLRIYGRGRERLRLRRRIEELGLYNNVLLMGARTSMEAEWAKGALAVVSSSSEPPGMSLVEAMSSGLPVVSTDCDHTPREIITHGEDGLLVPAHGPVEDALADALCRLIENEAERGRMAEAARRNSERFRPEHIAARYEALFTDLRPELGRRSTKAATGPRRRTRLFTLGVARLGQPVTVGCQVMPGGSLAFDVAADQLPSGRWEVVLRHRNENPATTPRIQLEQHGTDGDGSMRAVLDQRHWELAEGDWDVFLQRAGGSRSRPVRAGLVETARLLDPAALRPADEGVRTWIPYATEGGELAVRIWLRPAHAEVTSVDVDDYALRLKGSLHGRTARAHHYRFTARLRANGGHLIDAPCPVDAYGDFHITLPVDVVAELHPGKEALWDLRLSAYGGPEIRLAMVTGDLFDRRDVSVFPAVRCAGPGGPLSLRPRLTHDHDLVLSTADAVLSGP</sequence>
<gene>
    <name evidence="4" type="ORF">EJ357_45905</name>
</gene>
<dbReference type="GO" id="GO:0016757">
    <property type="term" value="F:glycosyltransferase activity"/>
    <property type="evidence" value="ECO:0007669"/>
    <property type="project" value="InterPro"/>
</dbReference>
<dbReference type="Pfam" id="PF00534">
    <property type="entry name" value="Glycos_transf_1"/>
    <property type="match status" value="1"/>
</dbReference>
<dbReference type="OrthoDB" id="570545at2"/>
<dbReference type="PANTHER" id="PTHR12526:SF627">
    <property type="entry name" value="D-RHAMNOSYLTRANSFERASE WBPZ"/>
    <property type="match status" value="1"/>
</dbReference>
<evidence type="ECO:0000256" key="2">
    <source>
        <dbReference type="ARBA" id="ARBA00022679"/>
    </source>
</evidence>
<dbReference type="PANTHER" id="PTHR12526">
    <property type="entry name" value="GLYCOSYLTRANSFERASE"/>
    <property type="match status" value="1"/>
</dbReference>
<dbReference type="InterPro" id="IPR001296">
    <property type="entry name" value="Glyco_trans_1"/>
</dbReference>
<name>A0A3S9MKX3_9ACTN</name>
<evidence type="ECO:0000313" key="4">
    <source>
        <dbReference type="EMBL" id="AZQ39854.1"/>
    </source>
</evidence>
<dbReference type="Gene3D" id="3.40.50.2000">
    <property type="entry name" value="Glycogen Phosphorylase B"/>
    <property type="match status" value="2"/>
</dbReference>
<dbReference type="AlphaFoldDB" id="A0A3S9MKX3"/>
<dbReference type="SUPFAM" id="SSF53756">
    <property type="entry name" value="UDP-Glycosyltransferase/glycogen phosphorylase"/>
    <property type="match status" value="1"/>
</dbReference>
<feature type="domain" description="Glycosyl transferase family 1" evidence="3">
    <location>
        <begin position="229"/>
        <end position="389"/>
    </location>
</feature>
<dbReference type="EMBL" id="CP034539">
    <property type="protein sequence ID" value="AZQ39854.1"/>
    <property type="molecule type" value="Genomic_DNA"/>
</dbReference>
<evidence type="ECO:0000256" key="1">
    <source>
        <dbReference type="ARBA" id="ARBA00021292"/>
    </source>
</evidence>
<dbReference type="Proteomes" id="UP000280298">
    <property type="component" value="Chromosome"/>
</dbReference>
<keyword evidence="5" id="KW-1185">Reference proteome</keyword>
<protein>
    <recommendedName>
        <fullName evidence="1">D-inositol 3-phosphate glycosyltransferase</fullName>
    </recommendedName>
</protein>
<evidence type="ECO:0000313" key="5">
    <source>
        <dbReference type="Proteomes" id="UP000280298"/>
    </source>
</evidence>
<reference evidence="4 5" key="1">
    <citation type="journal article" date="2019" name="Int. J. Syst. Evol. Microbiol.">
        <title>Streptomyces cyaneochromogenes sp. nov., a blue pigment-producing actinomycete from manganese-contaminated soil.</title>
        <authorList>
            <person name="Tang X."/>
            <person name="Zhao J."/>
            <person name="Li K."/>
            <person name="Chen Z."/>
            <person name="Sun Y."/>
            <person name="Gao J."/>
        </authorList>
    </citation>
    <scope>NUCLEOTIDE SEQUENCE [LARGE SCALE GENOMIC DNA]</scope>
    <source>
        <strain evidence="4 5">MK-45</strain>
    </source>
</reference>
<proteinExistence type="predicted"/>
<evidence type="ECO:0000259" key="3">
    <source>
        <dbReference type="Pfam" id="PF00534"/>
    </source>
</evidence>
<accession>A0A3S9MKX3</accession>
<dbReference type="KEGG" id="scya:EJ357_45905"/>
<organism evidence="4 5">
    <name type="scientific">Streptomyces cyaneochromogenes</name>
    <dbReference type="NCBI Taxonomy" id="2496836"/>
    <lineage>
        <taxon>Bacteria</taxon>
        <taxon>Bacillati</taxon>
        <taxon>Actinomycetota</taxon>
        <taxon>Actinomycetes</taxon>
        <taxon>Kitasatosporales</taxon>
        <taxon>Streptomycetaceae</taxon>
        <taxon>Streptomyces</taxon>
    </lineage>
</organism>
<keyword evidence="2 4" id="KW-0808">Transferase</keyword>